<proteinExistence type="predicted"/>
<organism evidence="2 3">
    <name type="scientific">Eumeta variegata</name>
    <name type="common">Bagworm moth</name>
    <name type="synonym">Eumeta japonica</name>
    <dbReference type="NCBI Taxonomy" id="151549"/>
    <lineage>
        <taxon>Eukaryota</taxon>
        <taxon>Metazoa</taxon>
        <taxon>Ecdysozoa</taxon>
        <taxon>Arthropoda</taxon>
        <taxon>Hexapoda</taxon>
        <taxon>Insecta</taxon>
        <taxon>Pterygota</taxon>
        <taxon>Neoptera</taxon>
        <taxon>Endopterygota</taxon>
        <taxon>Lepidoptera</taxon>
        <taxon>Glossata</taxon>
        <taxon>Ditrysia</taxon>
        <taxon>Tineoidea</taxon>
        <taxon>Psychidae</taxon>
        <taxon>Oiketicinae</taxon>
        <taxon>Eumeta</taxon>
    </lineage>
</organism>
<dbReference type="AlphaFoldDB" id="A0A4C1X901"/>
<name>A0A4C1X901_EUMVA</name>
<gene>
    <name evidence="2" type="ORF">EVAR_45552_1</name>
</gene>
<evidence type="ECO:0000256" key="1">
    <source>
        <dbReference type="SAM" id="MobiDB-lite"/>
    </source>
</evidence>
<feature type="region of interest" description="Disordered" evidence="1">
    <location>
        <begin position="167"/>
        <end position="186"/>
    </location>
</feature>
<feature type="region of interest" description="Disordered" evidence="1">
    <location>
        <begin position="49"/>
        <end position="110"/>
    </location>
</feature>
<keyword evidence="3" id="KW-1185">Reference proteome</keyword>
<feature type="region of interest" description="Disordered" evidence="1">
    <location>
        <begin position="1"/>
        <end position="29"/>
    </location>
</feature>
<reference evidence="2 3" key="1">
    <citation type="journal article" date="2019" name="Commun. Biol.">
        <title>The bagworm genome reveals a unique fibroin gene that provides high tensile strength.</title>
        <authorList>
            <person name="Kono N."/>
            <person name="Nakamura H."/>
            <person name="Ohtoshi R."/>
            <person name="Tomita M."/>
            <person name="Numata K."/>
            <person name="Arakawa K."/>
        </authorList>
    </citation>
    <scope>NUCLEOTIDE SEQUENCE [LARGE SCALE GENOMIC DNA]</scope>
</reference>
<dbReference type="Proteomes" id="UP000299102">
    <property type="component" value="Unassembled WGS sequence"/>
</dbReference>
<evidence type="ECO:0000313" key="3">
    <source>
        <dbReference type="Proteomes" id="UP000299102"/>
    </source>
</evidence>
<accession>A0A4C1X901</accession>
<protein>
    <submittedName>
        <fullName evidence="2">Uncharacterized protein</fullName>
    </submittedName>
</protein>
<comment type="caution">
    <text evidence="2">The sequence shown here is derived from an EMBL/GenBank/DDBJ whole genome shotgun (WGS) entry which is preliminary data.</text>
</comment>
<evidence type="ECO:0000313" key="2">
    <source>
        <dbReference type="EMBL" id="GBP59372.1"/>
    </source>
</evidence>
<sequence length="186" mass="20879">MLIKKNCDKLKNSEETETDRERDRKRPRIEFARDDGIKINYITRPVREPHAARGDAARIATAKKQPSRDIELCDSAGRGGCSPRRAAGGGRGDVTPRPVAAPPTGDRSGRVQRTISLKKKTRFENHEKKKYQNLEKGQAFSENLFANQRYLGARGRPPYRARRPALAVFSDTRGDSTPAAHRTANR</sequence>
<dbReference type="EMBL" id="BGZK01000759">
    <property type="protein sequence ID" value="GBP59372.1"/>
    <property type="molecule type" value="Genomic_DNA"/>
</dbReference>